<dbReference type="EMBL" id="LSRS01000001">
    <property type="protein sequence ID" value="KAF1086420.1"/>
    <property type="molecule type" value="Genomic_DNA"/>
</dbReference>
<dbReference type="RefSeq" id="WP_161820581.1">
    <property type="nucleotide sequence ID" value="NZ_LSRS01000001.1"/>
</dbReference>
<dbReference type="OrthoDB" id="9811471at2"/>
<reference evidence="10" key="1">
    <citation type="submission" date="2016-02" db="EMBL/GenBank/DDBJ databases">
        <title>Draft Genome Sequence of Sporotomaculum syntrophicum Strain FB, a Syntrophic Benzoate Degrader.</title>
        <authorList>
            <person name="Nobu M.K."/>
            <person name="Narihiro T."/>
            <person name="Qiu Y.-L."/>
            <person name="Ohashi A."/>
            <person name="Liu W.-T."/>
            <person name="Yuji S."/>
        </authorList>
    </citation>
    <scope>NUCLEOTIDE SEQUENCE</scope>
    <source>
        <strain evidence="10">FB</strain>
    </source>
</reference>
<dbReference type="PROSITE" id="PS00571">
    <property type="entry name" value="AMIDASES"/>
    <property type="match status" value="1"/>
</dbReference>
<evidence type="ECO:0000256" key="4">
    <source>
        <dbReference type="ARBA" id="ARBA00022840"/>
    </source>
</evidence>
<dbReference type="InterPro" id="IPR004412">
    <property type="entry name" value="GatA"/>
</dbReference>
<dbReference type="InterPro" id="IPR020556">
    <property type="entry name" value="Amidase_CS"/>
</dbReference>
<keyword evidence="11" id="KW-1185">Reference proteome</keyword>
<dbReference type="HAMAP" id="MF_00120">
    <property type="entry name" value="GatA"/>
    <property type="match status" value="1"/>
</dbReference>
<evidence type="ECO:0000256" key="6">
    <source>
        <dbReference type="ARBA" id="ARBA00025295"/>
    </source>
</evidence>
<keyword evidence="5 8" id="KW-0648">Protein biosynthesis</keyword>
<evidence type="ECO:0000256" key="5">
    <source>
        <dbReference type="ARBA" id="ARBA00022917"/>
    </source>
</evidence>
<dbReference type="GO" id="GO:0030956">
    <property type="term" value="C:glutamyl-tRNA(Gln) amidotransferase complex"/>
    <property type="evidence" value="ECO:0007669"/>
    <property type="project" value="InterPro"/>
</dbReference>
<evidence type="ECO:0000259" key="9">
    <source>
        <dbReference type="Pfam" id="PF01425"/>
    </source>
</evidence>
<dbReference type="EC" id="6.3.5.7" evidence="8"/>
<feature type="active site" description="Charge relay system" evidence="8">
    <location>
        <position position="154"/>
    </location>
</feature>
<evidence type="ECO:0000256" key="3">
    <source>
        <dbReference type="ARBA" id="ARBA00022741"/>
    </source>
</evidence>
<gene>
    <name evidence="10" type="primary">gatA_1</name>
    <name evidence="8" type="synonym">gatA</name>
    <name evidence="10" type="ORF">SPSYN_00138</name>
</gene>
<keyword evidence="3 8" id="KW-0547">Nucleotide-binding</keyword>
<evidence type="ECO:0000256" key="1">
    <source>
        <dbReference type="ARBA" id="ARBA00008069"/>
    </source>
</evidence>
<dbReference type="InterPro" id="IPR036928">
    <property type="entry name" value="AS_sf"/>
</dbReference>
<feature type="domain" description="Amidase" evidence="9">
    <location>
        <begin position="24"/>
        <end position="466"/>
    </location>
</feature>
<evidence type="ECO:0000256" key="7">
    <source>
        <dbReference type="ARBA" id="ARBA00047407"/>
    </source>
</evidence>
<dbReference type="Proteomes" id="UP000798488">
    <property type="component" value="Unassembled WGS sequence"/>
</dbReference>
<dbReference type="AlphaFoldDB" id="A0A9D2WSQ1"/>
<dbReference type="GO" id="GO:0005524">
    <property type="term" value="F:ATP binding"/>
    <property type="evidence" value="ECO:0007669"/>
    <property type="project" value="UniProtKB-KW"/>
</dbReference>
<dbReference type="InterPro" id="IPR023631">
    <property type="entry name" value="Amidase_dom"/>
</dbReference>
<sequence length="484" mass="52635">MQLHYLTAHQLHDMLVSKQISAEELTRAVFERIEQVEDKIRAYITLTREQALELARQVDRARLAGEALPPLAGIPVAVKDNICTKRVRTTCASKMLYNYIPPYDATVMKHLNQARTVMAGKTNMDEFAMGSSCENSAFFTTCNPWDTTRVPGGSSGGSAAAVAAGEAILGLGSDTGGSIRQPASFCGVVGMKPTYGAVSRYGLVAYASSLDQIGPLTRDVTDCAMLLNVICGHDPLDSTSAPFAVPDYTSFLTGDIKGVKIGVPREYLGEGIDPAVREVIQKAIETYAGLGAVVEETTLPHTEYALPAYYLIAPAEASSNLARYDGVRYGYRAAEAEDLVDMFMRTRSEGFGSEVKRRIMLGTYALSAGYYDAYYNQALKVRTLIKADFDRAFEEFDLLLGPTAPVTAFKRGEKVDDPLQMYMVDICTLAINLAGIPAISIPAGMVNKLPVGLQLIGRPFGEGDILRAAYAFEQNTDHHRMLPE</sequence>
<evidence type="ECO:0000313" key="10">
    <source>
        <dbReference type="EMBL" id="KAF1086420.1"/>
    </source>
</evidence>
<dbReference type="Pfam" id="PF01425">
    <property type="entry name" value="Amidase"/>
    <property type="match status" value="1"/>
</dbReference>
<comment type="function">
    <text evidence="6 8">Allows the formation of correctly charged Gln-tRNA(Gln) through the transamidation of misacylated Glu-tRNA(Gln) in organisms which lack glutaminyl-tRNA synthetase. The reaction takes place in the presence of glutamine and ATP through an activated gamma-phospho-Glu-tRNA(Gln).</text>
</comment>
<dbReference type="NCBIfam" id="TIGR00132">
    <property type="entry name" value="gatA"/>
    <property type="match status" value="1"/>
</dbReference>
<evidence type="ECO:0000256" key="8">
    <source>
        <dbReference type="HAMAP-Rule" id="MF_00120"/>
    </source>
</evidence>
<dbReference type="Gene3D" id="3.90.1300.10">
    <property type="entry name" value="Amidase signature (AS) domain"/>
    <property type="match status" value="1"/>
</dbReference>
<comment type="subunit">
    <text evidence="8">Heterotrimer of A, B and C subunits.</text>
</comment>
<dbReference type="InterPro" id="IPR000120">
    <property type="entry name" value="Amidase"/>
</dbReference>
<dbReference type="PANTHER" id="PTHR11895:SF151">
    <property type="entry name" value="GLUTAMYL-TRNA(GLN) AMIDOTRANSFERASE SUBUNIT A"/>
    <property type="match status" value="1"/>
</dbReference>
<comment type="caution">
    <text evidence="10">The sequence shown here is derived from an EMBL/GenBank/DDBJ whole genome shotgun (WGS) entry which is preliminary data.</text>
</comment>
<dbReference type="PANTHER" id="PTHR11895">
    <property type="entry name" value="TRANSAMIDASE"/>
    <property type="match status" value="1"/>
</dbReference>
<organism evidence="10 11">
    <name type="scientific">Sporotomaculum syntrophicum</name>
    <dbReference type="NCBI Taxonomy" id="182264"/>
    <lineage>
        <taxon>Bacteria</taxon>
        <taxon>Bacillati</taxon>
        <taxon>Bacillota</taxon>
        <taxon>Clostridia</taxon>
        <taxon>Eubacteriales</taxon>
        <taxon>Desulfallaceae</taxon>
        <taxon>Sporotomaculum</taxon>
    </lineage>
</organism>
<evidence type="ECO:0000313" key="11">
    <source>
        <dbReference type="Proteomes" id="UP000798488"/>
    </source>
</evidence>
<dbReference type="GO" id="GO:0050567">
    <property type="term" value="F:glutaminyl-tRNA synthase (glutamine-hydrolyzing) activity"/>
    <property type="evidence" value="ECO:0007669"/>
    <property type="project" value="UniProtKB-UniRule"/>
</dbReference>
<accession>A0A9D2WSQ1</accession>
<dbReference type="GO" id="GO:0006412">
    <property type="term" value="P:translation"/>
    <property type="evidence" value="ECO:0007669"/>
    <property type="project" value="UniProtKB-UniRule"/>
</dbReference>
<comment type="similarity">
    <text evidence="1 8">Belongs to the amidase family. GatA subfamily.</text>
</comment>
<feature type="active site" description="Charge relay system" evidence="8">
    <location>
        <position position="79"/>
    </location>
</feature>
<name>A0A9D2WSQ1_9FIRM</name>
<feature type="active site" description="Acyl-ester intermediate" evidence="8">
    <location>
        <position position="178"/>
    </location>
</feature>
<dbReference type="SUPFAM" id="SSF75304">
    <property type="entry name" value="Amidase signature (AS) enzymes"/>
    <property type="match status" value="1"/>
</dbReference>
<protein>
    <recommendedName>
        <fullName evidence="8">Glutamyl-tRNA(Gln) amidotransferase subunit A</fullName>
        <shortName evidence="8">Glu-ADT subunit A</shortName>
        <ecNumber evidence="8">6.3.5.7</ecNumber>
    </recommendedName>
</protein>
<evidence type="ECO:0000256" key="2">
    <source>
        <dbReference type="ARBA" id="ARBA00022598"/>
    </source>
</evidence>
<keyword evidence="2 8" id="KW-0436">Ligase</keyword>
<keyword evidence="4 8" id="KW-0067">ATP-binding</keyword>
<proteinExistence type="inferred from homology"/>
<comment type="catalytic activity">
    <reaction evidence="7 8">
        <text>L-glutamyl-tRNA(Gln) + L-glutamine + ATP + H2O = L-glutaminyl-tRNA(Gln) + L-glutamate + ADP + phosphate + H(+)</text>
        <dbReference type="Rhea" id="RHEA:17521"/>
        <dbReference type="Rhea" id="RHEA-COMP:9681"/>
        <dbReference type="Rhea" id="RHEA-COMP:9684"/>
        <dbReference type="ChEBI" id="CHEBI:15377"/>
        <dbReference type="ChEBI" id="CHEBI:15378"/>
        <dbReference type="ChEBI" id="CHEBI:29985"/>
        <dbReference type="ChEBI" id="CHEBI:30616"/>
        <dbReference type="ChEBI" id="CHEBI:43474"/>
        <dbReference type="ChEBI" id="CHEBI:58359"/>
        <dbReference type="ChEBI" id="CHEBI:78520"/>
        <dbReference type="ChEBI" id="CHEBI:78521"/>
        <dbReference type="ChEBI" id="CHEBI:456216"/>
        <dbReference type="EC" id="6.3.5.7"/>
    </reaction>
</comment>